<dbReference type="AlphaFoldDB" id="A0AAV4ZGP0"/>
<dbReference type="InterPro" id="IPR050179">
    <property type="entry name" value="Trans_hexapeptide_repeat"/>
</dbReference>
<accession>A0AAV4ZGP0</accession>
<dbReference type="CDD" id="cd03349">
    <property type="entry name" value="LbH_XAT"/>
    <property type="match status" value="1"/>
</dbReference>
<keyword evidence="4" id="KW-0046">Antibiotic resistance</keyword>
<dbReference type="GO" id="GO:0046677">
    <property type="term" value="P:response to antibiotic"/>
    <property type="evidence" value="ECO:0007669"/>
    <property type="project" value="UniProtKB-KW"/>
</dbReference>
<name>A0AAV4ZGP0_9HYPH</name>
<organism evidence="7 8">
    <name type="scientific">Methylobacterium hispanicum</name>
    <dbReference type="NCBI Taxonomy" id="270350"/>
    <lineage>
        <taxon>Bacteria</taxon>
        <taxon>Pseudomonadati</taxon>
        <taxon>Pseudomonadota</taxon>
        <taxon>Alphaproteobacteria</taxon>
        <taxon>Hyphomicrobiales</taxon>
        <taxon>Methylobacteriaceae</taxon>
        <taxon>Methylobacterium</taxon>
    </lineage>
</organism>
<feature type="region of interest" description="Disordered" evidence="6">
    <location>
        <begin position="218"/>
        <end position="264"/>
    </location>
</feature>
<reference evidence="7" key="1">
    <citation type="journal article" date="2016" name="Front. Microbiol.">
        <title>Genome Sequence of the Piezophilic, Mesophilic Sulfate-Reducing Bacterium Desulfovibrio indicus J2T.</title>
        <authorList>
            <person name="Cao J."/>
            <person name="Maignien L."/>
            <person name="Shao Z."/>
            <person name="Alain K."/>
            <person name="Jebbar M."/>
        </authorList>
    </citation>
    <scope>NUCLEOTIDE SEQUENCE</scope>
    <source>
        <strain evidence="7">DSM 16372</strain>
    </source>
</reference>
<evidence type="ECO:0000256" key="6">
    <source>
        <dbReference type="SAM" id="MobiDB-lite"/>
    </source>
</evidence>
<dbReference type="GO" id="GO:0016746">
    <property type="term" value="F:acyltransferase activity"/>
    <property type="evidence" value="ECO:0007669"/>
    <property type="project" value="UniProtKB-KW"/>
</dbReference>
<evidence type="ECO:0000313" key="8">
    <source>
        <dbReference type="Proteomes" id="UP001055247"/>
    </source>
</evidence>
<evidence type="ECO:0000256" key="2">
    <source>
        <dbReference type="ARBA" id="ARBA00022679"/>
    </source>
</evidence>
<protein>
    <submittedName>
        <fullName evidence="7">2,3,4,5-tetrahydropyridine-2,6-dicarboxylate N-acetyltransferase</fullName>
    </submittedName>
</protein>
<dbReference type="Proteomes" id="UP001055247">
    <property type="component" value="Unassembled WGS sequence"/>
</dbReference>
<dbReference type="InterPro" id="IPR011004">
    <property type="entry name" value="Trimer_LpxA-like_sf"/>
</dbReference>
<evidence type="ECO:0000256" key="3">
    <source>
        <dbReference type="ARBA" id="ARBA00022737"/>
    </source>
</evidence>
<keyword evidence="3" id="KW-0677">Repeat</keyword>
<keyword evidence="5" id="KW-0012">Acyltransferase</keyword>
<dbReference type="FunFam" id="2.160.10.10:FF:000037">
    <property type="entry name" value="Streptogramin A acetyltransferase"/>
    <property type="match status" value="1"/>
</dbReference>
<keyword evidence="8" id="KW-1185">Reference proteome</keyword>
<proteinExistence type="inferred from homology"/>
<dbReference type="EMBL" id="BPQO01000002">
    <property type="protein sequence ID" value="GJD87030.1"/>
    <property type="molecule type" value="Genomic_DNA"/>
</dbReference>
<sequence>MSYDARTVPDPGQRHPLADHPRVTFIRDLDLPPNVEVGDYTYYDDPAGPRAFLDNILYHFAFLGDRLVIGRFCAIAAGTRFLMNGGNHRLDAPSTYPFPIFGNAWAAYGPEAFPNRGDTVVGNDVWLGYESTVLPGVTIGDGAVVAAKSVVSADVPPYAIVAGNPARLVRMCFSEADIARLLRIAWWDWDADRITAHLGPSRRDRRRRRRCVGGRRLSVRRRRARPAASGAARARRGVEPRPKGPAGRGGKPRDGEGAAVPERAWRASCEEPPCAAATLPHCVGKLPTPFASEMRFASPAHWPLSPALPRWETVWAPTSARPRESAPPRPPSGGGWPQALRGRRSAAVRRSQGCGGVFSGRKRTDLPSPKPQWLPASSGQASDRRSGPAARSRRGCPSRTTSRSGRGTCAPRRARRTRERSRPVARHVRDRQE</sequence>
<feature type="region of interest" description="Disordered" evidence="6">
    <location>
        <begin position="317"/>
        <end position="433"/>
    </location>
</feature>
<dbReference type="SUPFAM" id="SSF51161">
    <property type="entry name" value="Trimeric LpxA-like enzymes"/>
    <property type="match status" value="1"/>
</dbReference>
<dbReference type="PANTHER" id="PTHR43300">
    <property type="entry name" value="ACETYLTRANSFERASE"/>
    <property type="match status" value="1"/>
</dbReference>
<dbReference type="InterPro" id="IPR001451">
    <property type="entry name" value="Hexapep"/>
</dbReference>
<dbReference type="PROSITE" id="PS00101">
    <property type="entry name" value="HEXAPEP_TRANSFERASES"/>
    <property type="match status" value="1"/>
</dbReference>
<keyword evidence="2" id="KW-0808">Transferase</keyword>
<dbReference type="PANTHER" id="PTHR43300:SF11">
    <property type="entry name" value="ACETYLTRANSFERASE RV3034C-RELATED"/>
    <property type="match status" value="1"/>
</dbReference>
<evidence type="ECO:0000256" key="5">
    <source>
        <dbReference type="ARBA" id="ARBA00023315"/>
    </source>
</evidence>
<evidence type="ECO:0000313" key="7">
    <source>
        <dbReference type="EMBL" id="GJD87030.1"/>
    </source>
</evidence>
<dbReference type="Pfam" id="PF00132">
    <property type="entry name" value="Hexapep"/>
    <property type="match status" value="1"/>
</dbReference>
<feature type="compositionally biased region" description="Basic residues" evidence="6">
    <location>
        <begin position="412"/>
        <end position="433"/>
    </location>
</feature>
<evidence type="ECO:0000256" key="4">
    <source>
        <dbReference type="ARBA" id="ARBA00023251"/>
    </source>
</evidence>
<comment type="caution">
    <text evidence="7">The sequence shown here is derived from an EMBL/GenBank/DDBJ whole genome shotgun (WGS) entry which is preliminary data.</text>
</comment>
<reference evidence="7" key="2">
    <citation type="submission" date="2021-08" db="EMBL/GenBank/DDBJ databases">
        <authorList>
            <person name="Tani A."/>
            <person name="Ola A."/>
            <person name="Ogura Y."/>
            <person name="Katsura K."/>
            <person name="Hayashi T."/>
        </authorList>
    </citation>
    <scope>NUCLEOTIDE SEQUENCE</scope>
    <source>
        <strain evidence="7">DSM 16372</strain>
    </source>
</reference>
<comment type="similarity">
    <text evidence="1">Belongs to the transferase hexapeptide repeat family.</text>
</comment>
<dbReference type="InterPro" id="IPR018357">
    <property type="entry name" value="Hexapep_transf_CS"/>
</dbReference>
<dbReference type="Gene3D" id="2.160.10.10">
    <property type="entry name" value="Hexapeptide repeat proteins"/>
    <property type="match status" value="1"/>
</dbReference>
<gene>
    <name evidence="7" type="primary">dapH_2</name>
    <name evidence="7" type="ORF">BHAOGJBA_0529</name>
</gene>
<evidence type="ECO:0000256" key="1">
    <source>
        <dbReference type="ARBA" id="ARBA00007274"/>
    </source>
</evidence>